<accession>A0AAE0NPT7</accession>
<evidence type="ECO:0000256" key="4">
    <source>
        <dbReference type="ARBA" id="ARBA00038314"/>
    </source>
</evidence>
<dbReference type="InterPro" id="IPR029063">
    <property type="entry name" value="SAM-dependent_MTases_sf"/>
</dbReference>
<dbReference type="EMBL" id="JAULSW010000004">
    <property type="protein sequence ID" value="KAK3385502.1"/>
    <property type="molecule type" value="Genomic_DNA"/>
</dbReference>
<dbReference type="Gene3D" id="3.40.50.150">
    <property type="entry name" value="Vaccinia Virus protein VP39"/>
    <property type="match status" value="1"/>
</dbReference>
<comment type="caution">
    <text evidence="6">The sequence shown here is derived from an EMBL/GenBank/DDBJ whole genome shotgun (WGS) entry which is preliminary data.</text>
</comment>
<evidence type="ECO:0000256" key="3">
    <source>
        <dbReference type="ARBA" id="ARBA00022691"/>
    </source>
</evidence>
<dbReference type="InterPro" id="IPR051654">
    <property type="entry name" value="Meroterpenoid_MTases"/>
</dbReference>
<reference evidence="6" key="2">
    <citation type="submission" date="2023-06" db="EMBL/GenBank/DDBJ databases">
        <authorList>
            <consortium name="Lawrence Berkeley National Laboratory"/>
            <person name="Haridas S."/>
            <person name="Hensen N."/>
            <person name="Bonometti L."/>
            <person name="Westerberg I."/>
            <person name="Brannstrom I.O."/>
            <person name="Guillou S."/>
            <person name="Cros-Aarteil S."/>
            <person name="Calhoun S."/>
            <person name="Kuo A."/>
            <person name="Mondo S."/>
            <person name="Pangilinan J."/>
            <person name="Riley R."/>
            <person name="LaButti K."/>
            <person name="Andreopoulos B."/>
            <person name="Lipzen A."/>
            <person name="Chen C."/>
            <person name="Yanf M."/>
            <person name="Daum C."/>
            <person name="Ng V."/>
            <person name="Clum A."/>
            <person name="Steindorff A."/>
            <person name="Ohm R."/>
            <person name="Martin F."/>
            <person name="Silar P."/>
            <person name="Natvig D."/>
            <person name="Lalanne C."/>
            <person name="Gautier V."/>
            <person name="Ament-velasquez S.L."/>
            <person name="Kruys A."/>
            <person name="Hutchinson M.I."/>
            <person name="Powell A.J."/>
            <person name="Barry K."/>
            <person name="Miller A.N."/>
            <person name="Grigoriev I.V."/>
            <person name="Debuchy R."/>
            <person name="Gladieux P."/>
            <person name="Thoren M.H."/>
            <person name="Johannesson H."/>
        </authorList>
    </citation>
    <scope>NUCLEOTIDE SEQUENCE</scope>
    <source>
        <strain evidence="6">CBS 232.78</strain>
    </source>
</reference>
<dbReference type="Pfam" id="PF13649">
    <property type="entry name" value="Methyltransf_25"/>
    <property type="match status" value="1"/>
</dbReference>
<dbReference type="AlphaFoldDB" id="A0AAE0NPT7"/>
<protein>
    <recommendedName>
        <fullName evidence="5">Methyltransferase domain-containing protein</fullName>
    </recommendedName>
</protein>
<evidence type="ECO:0000259" key="5">
    <source>
        <dbReference type="Pfam" id="PF13649"/>
    </source>
</evidence>
<dbReference type="PANTHER" id="PTHR35897:SF1">
    <property type="entry name" value="METHYLTRANSFERASE AUSD"/>
    <property type="match status" value="1"/>
</dbReference>
<feature type="domain" description="Methyltransferase" evidence="5">
    <location>
        <begin position="104"/>
        <end position="205"/>
    </location>
</feature>
<evidence type="ECO:0000313" key="7">
    <source>
        <dbReference type="Proteomes" id="UP001285441"/>
    </source>
</evidence>
<keyword evidence="2" id="KW-0808">Transferase</keyword>
<evidence type="ECO:0000313" key="6">
    <source>
        <dbReference type="EMBL" id="KAK3385502.1"/>
    </source>
</evidence>
<keyword evidence="3" id="KW-0949">S-adenosyl-L-methionine</keyword>
<dbReference type="SUPFAM" id="SSF53335">
    <property type="entry name" value="S-adenosyl-L-methionine-dependent methyltransferases"/>
    <property type="match status" value="1"/>
</dbReference>
<evidence type="ECO:0000256" key="2">
    <source>
        <dbReference type="ARBA" id="ARBA00022679"/>
    </source>
</evidence>
<evidence type="ECO:0000256" key="1">
    <source>
        <dbReference type="ARBA" id="ARBA00005179"/>
    </source>
</evidence>
<name>A0AAE0NPT7_9PEZI</name>
<dbReference type="PANTHER" id="PTHR35897">
    <property type="entry name" value="METHYLTRANSFERASE AUSD"/>
    <property type="match status" value="1"/>
</dbReference>
<comment type="pathway">
    <text evidence="1">Secondary metabolite biosynthesis.</text>
</comment>
<keyword evidence="7" id="KW-1185">Reference proteome</keyword>
<organism evidence="6 7">
    <name type="scientific">Podospora didyma</name>
    <dbReference type="NCBI Taxonomy" id="330526"/>
    <lineage>
        <taxon>Eukaryota</taxon>
        <taxon>Fungi</taxon>
        <taxon>Dikarya</taxon>
        <taxon>Ascomycota</taxon>
        <taxon>Pezizomycotina</taxon>
        <taxon>Sordariomycetes</taxon>
        <taxon>Sordariomycetidae</taxon>
        <taxon>Sordariales</taxon>
        <taxon>Podosporaceae</taxon>
        <taxon>Podospora</taxon>
    </lineage>
</organism>
<proteinExistence type="inferred from homology"/>
<dbReference type="Proteomes" id="UP001285441">
    <property type="component" value="Unassembled WGS sequence"/>
</dbReference>
<comment type="similarity">
    <text evidence="4">Belongs to the class I-like SAM-binding methyltransferase superfamily.</text>
</comment>
<sequence length="289" mass="32994">MSYSADISMSDVQETNNTAAVYRRAAEWFDQTVTIPPQARELLEKYSRIPPDRLEQTVINLRNRAWLTWPYPCIGQFRFLKLSLANRDDLYPRLLARLQAGDTILDLGCCLGQDIRKLAFDGAPATSLFGAELKADFIDLGYELFRDRDRANRATFFQADILDQEGPLAEYRWQFDVLNLGMVVHLFSRAEQLALFKHAIKLLKPATPGTAIIGQAWGHLDGVATPAEPGKERFKHNVETFKALVAEIEAETGTRWEVNAELDSEFDAAERPWDDIRTRRLLFEITRVM</sequence>
<dbReference type="InterPro" id="IPR041698">
    <property type="entry name" value="Methyltransf_25"/>
</dbReference>
<gene>
    <name evidence="6" type="ORF">B0H63DRAFT_183533</name>
</gene>
<reference evidence="6" key="1">
    <citation type="journal article" date="2023" name="Mol. Phylogenet. Evol.">
        <title>Genome-scale phylogeny and comparative genomics of the fungal order Sordariales.</title>
        <authorList>
            <person name="Hensen N."/>
            <person name="Bonometti L."/>
            <person name="Westerberg I."/>
            <person name="Brannstrom I.O."/>
            <person name="Guillou S."/>
            <person name="Cros-Aarteil S."/>
            <person name="Calhoun S."/>
            <person name="Haridas S."/>
            <person name="Kuo A."/>
            <person name="Mondo S."/>
            <person name="Pangilinan J."/>
            <person name="Riley R."/>
            <person name="LaButti K."/>
            <person name="Andreopoulos B."/>
            <person name="Lipzen A."/>
            <person name="Chen C."/>
            <person name="Yan M."/>
            <person name="Daum C."/>
            <person name="Ng V."/>
            <person name="Clum A."/>
            <person name="Steindorff A."/>
            <person name="Ohm R.A."/>
            <person name="Martin F."/>
            <person name="Silar P."/>
            <person name="Natvig D.O."/>
            <person name="Lalanne C."/>
            <person name="Gautier V."/>
            <person name="Ament-Velasquez S.L."/>
            <person name="Kruys A."/>
            <person name="Hutchinson M.I."/>
            <person name="Powell A.J."/>
            <person name="Barry K."/>
            <person name="Miller A.N."/>
            <person name="Grigoriev I.V."/>
            <person name="Debuchy R."/>
            <person name="Gladieux P."/>
            <person name="Hiltunen Thoren M."/>
            <person name="Johannesson H."/>
        </authorList>
    </citation>
    <scope>NUCLEOTIDE SEQUENCE</scope>
    <source>
        <strain evidence="6">CBS 232.78</strain>
    </source>
</reference>
<dbReference type="GO" id="GO:0016740">
    <property type="term" value="F:transferase activity"/>
    <property type="evidence" value="ECO:0007669"/>
    <property type="project" value="UniProtKB-KW"/>
</dbReference>